<dbReference type="EMBL" id="ML179123">
    <property type="protein sequence ID" value="THU99195.1"/>
    <property type="molecule type" value="Genomic_DNA"/>
</dbReference>
<feature type="region of interest" description="Disordered" evidence="1">
    <location>
        <begin position="1"/>
        <end position="111"/>
    </location>
</feature>
<proteinExistence type="predicted"/>
<feature type="compositionally biased region" description="Low complexity" evidence="1">
    <location>
        <begin position="28"/>
        <end position="39"/>
    </location>
</feature>
<keyword evidence="3" id="KW-1185">Reference proteome</keyword>
<organism evidence="2 3">
    <name type="scientific">Dendrothele bispora (strain CBS 962.96)</name>
    <dbReference type="NCBI Taxonomy" id="1314807"/>
    <lineage>
        <taxon>Eukaryota</taxon>
        <taxon>Fungi</taxon>
        <taxon>Dikarya</taxon>
        <taxon>Basidiomycota</taxon>
        <taxon>Agaricomycotina</taxon>
        <taxon>Agaricomycetes</taxon>
        <taxon>Agaricomycetidae</taxon>
        <taxon>Agaricales</taxon>
        <taxon>Agaricales incertae sedis</taxon>
        <taxon>Dendrothele</taxon>
    </lineage>
</organism>
<feature type="compositionally biased region" description="Polar residues" evidence="1">
    <location>
        <begin position="55"/>
        <end position="68"/>
    </location>
</feature>
<evidence type="ECO:0000313" key="3">
    <source>
        <dbReference type="Proteomes" id="UP000297245"/>
    </source>
</evidence>
<feature type="compositionally biased region" description="Polar residues" evidence="1">
    <location>
        <begin position="8"/>
        <end position="25"/>
    </location>
</feature>
<dbReference type="AlphaFoldDB" id="A0A4V4HGL5"/>
<evidence type="ECO:0000313" key="2">
    <source>
        <dbReference type="EMBL" id="THU99195.1"/>
    </source>
</evidence>
<gene>
    <name evidence="2" type="ORF">K435DRAFT_795087</name>
</gene>
<dbReference type="Proteomes" id="UP000297245">
    <property type="component" value="Unassembled WGS sequence"/>
</dbReference>
<feature type="compositionally biased region" description="Polar residues" evidence="1">
    <location>
        <begin position="76"/>
        <end position="90"/>
    </location>
</feature>
<name>A0A4V4HGL5_DENBC</name>
<accession>A0A4V4HGL5</accession>
<reference evidence="2 3" key="1">
    <citation type="journal article" date="2019" name="Nat. Ecol. Evol.">
        <title>Megaphylogeny resolves global patterns of mushroom evolution.</title>
        <authorList>
            <person name="Varga T."/>
            <person name="Krizsan K."/>
            <person name="Foldi C."/>
            <person name="Dima B."/>
            <person name="Sanchez-Garcia M."/>
            <person name="Sanchez-Ramirez S."/>
            <person name="Szollosi G.J."/>
            <person name="Szarkandi J.G."/>
            <person name="Papp V."/>
            <person name="Albert L."/>
            <person name="Andreopoulos W."/>
            <person name="Angelini C."/>
            <person name="Antonin V."/>
            <person name="Barry K.W."/>
            <person name="Bougher N.L."/>
            <person name="Buchanan P."/>
            <person name="Buyck B."/>
            <person name="Bense V."/>
            <person name="Catcheside P."/>
            <person name="Chovatia M."/>
            <person name="Cooper J."/>
            <person name="Damon W."/>
            <person name="Desjardin D."/>
            <person name="Finy P."/>
            <person name="Geml J."/>
            <person name="Haridas S."/>
            <person name="Hughes K."/>
            <person name="Justo A."/>
            <person name="Karasinski D."/>
            <person name="Kautmanova I."/>
            <person name="Kiss B."/>
            <person name="Kocsube S."/>
            <person name="Kotiranta H."/>
            <person name="LaButti K.M."/>
            <person name="Lechner B.E."/>
            <person name="Liimatainen K."/>
            <person name="Lipzen A."/>
            <person name="Lukacs Z."/>
            <person name="Mihaltcheva S."/>
            <person name="Morgado L.N."/>
            <person name="Niskanen T."/>
            <person name="Noordeloos M.E."/>
            <person name="Ohm R.A."/>
            <person name="Ortiz-Santana B."/>
            <person name="Ovrebo C."/>
            <person name="Racz N."/>
            <person name="Riley R."/>
            <person name="Savchenko A."/>
            <person name="Shiryaev A."/>
            <person name="Soop K."/>
            <person name="Spirin V."/>
            <person name="Szebenyi C."/>
            <person name="Tomsovsky M."/>
            <person name="Tulloss R.E."/>
            <person name="Uehling J."/>
            <person name="Grigoriev I.V."/>
            <person name="Vagvolgyi C."/>
            <person name="Papp T."/>
            <person name="Martin F.M."/>
            <person name="Miettinen O."/>
            <person name="Hibbett D.S."/>
            <person name="Nagy L.G."/>
        </authorList>
    </citation>
    <scope>NUCLEOTIDE SEQUENCE [LARGE SCALE GENOMIC DNA]</scope>
    <source>
        <strain evidence="2 3">CBS 962.96</strain>
    </source>
</reference>
<evidence type="ECO:0000256" key="1">
    <source>
        <dbReference type="SAM" id="MobiDB-lite"/>
    </source>
</evidence>
<protein>
    <submittedName>
        <fullName evidence="2">Uncharacterized protein</fullName>
    </submittedName>
</protein>
<sequence length="111" mass="11783">MPHKKTQSSRSNNAKNNMDNLQNAGGDTPVATPVVTVPAQMKQGRPAGRIVKGQKANTVTGEDNTTPSEPLVKMTPTGNPKTASQTQTPALDSYLQVENPPPNTNAPPVRR</sequence>